<evidence type="ECO:0000256" key="6">
    <source>
        <dbReference type="ARBA" id="ARBA00022806"/>
    </source>
</evidence>
<dbReference type="Gene3D" id="2.40.290.10">
    <property type="match status" value="1"/>
</dbReference>
<dbReference type="SUPFAM" id="SSF117856">
    <property type="entry name" value="AF0104/ALDC/Ptd012-like"/>
    <property type="match status" value="1"/>
</dbReference>
<organism evidence="16 17">
    <name type="scientific">Genlisea aurea</name>
    <dbReference type="NCBI Taxonomy" id="192259"/>
    <lineage>
        <taxon>Eukaryota</taxon>
        <taxon>Viridiplantae</taxon>
        <taxon>Streptophyta</taxon>
        <taxon>Embryophyta</taxon>
        <taxon>Tracheophyta</taxon>
        <taxon>Spermatophyta</taxon>
        <taxon>Magnoliopsida</taxon>
        <taxon>eudicotyledons</taxon>
        <taxon>Gunneridae</taxon>
        <taxon>Pentapetalae</taxon>
        <taxon>asterids</taxon>
        <taxon>lamiids</taxon>
        <taxon>Lamiales</taxon>
        <taxon>Lentibulariaceae</taxon>
        <taxon>Genlisea</taxon>
    </lineage>
</organism>
<dbReference type="AlphaFoldDB" id="S8EG75"/>
<dbReference type="InterPro" id="IPR024193">
    <property type="entry name" value="Ku80"/>
</dbReference>
<comment type="subcellular location">
    <subcellularLocation>
        <location evidence="1">Nucleus</location>
    </subcellularLocation>
</comment>
<dbReference type="InterPro" id="IPR005161">
    <property type="entry name" value="Ku_N"/>
</dbReference>
<dbReference type="GO" id="GO:0042162">
    <property type="term" value="F:telomeric DNA binding"/>
    <property type="evidence" value="ECO:0007669"/>
    <property type="project" value="InterPro"/>
</dbReference>
<dbReference type="GO" id="GO:0006310">
    <property type="term" value="P:DNA recombination"/>
    <property type="evidence" value="ECO:0007669"/>
    <property type="project" value="UniProtKB-KW"/>
</dbReference>
<dbReference type="Pfam" id="PF02735">
    <property type="entry name" value="Ku"/>
    <property type="match status" value="1"/>
</dbReference>
<dbReference type="OrthoDB" id="30826at2759"/>
<dbReference type="PANTHER" id="PTHR12604:SF4">
    <property type="entry name" value="X-RAY REPAIR CROSS-COMPLEMENTING PROTEIN 5"/>
    <property type="match status" value="1"/>
</dbReference>
<dbReference type="CDD" id="cd00873">
    <property type="entry name" value="KU80"/>
    <property type="match status" value="1"/>
</dbReference>
<dbReference type="PANTHER" id="PTHR12604">
    <property type="entry name" value="KU AUTOANTIGEN DNA HELICASE"/>
    <property type="match status" value="1"/>
</dbReference>
<dbReference type="GO" id="GO:0006303">
    <property type="term" value="P:double-strand break repair via nonhomologous end joining"/>
    <property type="evidence" value="ECO:0007669"/>
    <property type="project" value="InterPro"/>
</dbReference>
<dbReference type="SUPFAM" id="SSF100939">
    <property type="entry name" value="SPOC domain-like"/>
    <property type="match status" value="1"/>
</dbReference>
<dbReference type="InterPro" id="IPR016194">
    <property type="entry name" value="SPOC-like_C_dom_sf"/>
</dbReference>
<keyword evidence="12" id="KW-0234">DNA repair</keyword>
<dbReference type="GO" id="GO:0003684">
    <property type="term" value="F:damaged DNA binding"/>
    <property type="evidence" value="ECO:0007669"/>
    <property type="project" value="InterPro"/>
</dbReference>
<dbReference type="CDD" id="cd11378">
    <property type="entry name" value="DUF296"/>
    <property type="match status" value="1"/>
</dbReference>
<evidence type="ECO:0000313" key="17">
    <source>
        <dbReference type="Proteomes" id="UP000015453"/>
    </source>
</evidence>
<comment type="caution">
    <text evidence="16">The sequence shown here is derived from an EMBL/GenBank/DDBJ whole genome shotgun (WGS) entry which is preliminary data.</text>
</comment>
<feature type="non-terminal residue" evidence="16">
    <location>
        <position position="864"/>
    </location>
</feature>
<dbReference type="Pfam" id="PF08785">
    <property type="entry name" value="Ku_PK_bind"/>
    <property type="match status" value="1"/>
</dbReference>
<name>S8EG75_9LAMI</name>
<comment type="similarity">
    <text evidence="2">Belongs to the ku80 family.</text>
</comment>
<proteinExistence type="inferred from homology"/>
<protein>
    <recommendedName>
        <fullName evidence="15">PPC domain-containing protein</fullName>
    </recommendedName>
</protein>
<accession>S8EG75</accession>
<evidence type="ECO:0000256" key="2">
    <source>
        <dbReference type="ARBA" id="ARBA00007726"/>
    </source>
</evidence>
<dbReference type="SUPFAM" id="SSF53300">
    <property type="entry name" value="vWA-like"/>
    <property type="match status" value="1"/>
</dbReference>
<dbReference type="Gene3D" id="1.25.40.240">
    <property type="entry name" value="Ku, C-terminal domain"/>
    <property type="match status" value="1"/>
</dbReference>
<dbReference type="GO" id="GO:0005524">
    <property type="term" value="F:ATP binding"/>
    <property type="evidence" value="ECO:0007669"/>
    <property type="project" value="UniProtKB-KW"/>
</dbReference>
<evidence type="ECO:0000256" key="13">
    <source>
        <dbReference type="ARBA" id="ARBA00023242"/>
    </source>
</evidence>
<keyword evidence="17" id="KW-1185">Reference proteome</keyword>
<dbReference type="PROSITE" id="PS51742">
    <property type="entry name" value="PPC"/>
    <property type="match status" value="1"/>
</dbReference>
<dbReference type="GO" id="GO:0043564">
    <property type="term" value="C:Ku70:Ku80 complex"/>
    <property type="evidence" value="ECO:0007669"/>
    <property type="project" value="InterPro"/>
</dbReference>
<evidence type="ECO:0000256" key="1">
    <source>
        <dbReference type="ARBA" id="ARBA00004123"/>
    </source>
</evidence>
<dbReference type="Gene3D" id="3.30.1330.80">
    <property type="entry name" value="Hypothetical protein, similar to alpha- acetolactate decarboxylase, domain 2"/>
    <property type="match status" value="1"/>
</dbReference>
<keyword evidence="3" id="KW-0547">Nucleotide-binding</keyword>
<gene>
    <name evidence="16" type="ORF">M569_03092</name>
</gene>
<dbReference type="Pfam" id="PF03730">
    <property type="entry name" value="Ku_C"/>
    <property type="match status" value="1"/>
</dbReference>
<dbReference type="InterPro" id="IPR036465">
    <property type="entry name" value="vWFA_dom_sf"/>
</dbReference>
<dbReference type="InterPro" id="IPR006164">
    <property type="entry name" value="DNA_bd_Ku70/Ku80"/>
</dbReference>
<dbReference type="EMBL" id="AUSU01001151">
    <property type="protein sequence ID" value="EPS71667.1"/>
    <property type="molecule type" value="Genomic_DNA"/>
</dbReference>
<keyword evidence="13" id="KW-0539">Nucleus</keyword>
<dbReference type="Proteomes" id="UP000015453">
    <property type="component" value="Unassembled WGS sequence"/>
</dbReference>
<dbReference type="GO" id="GO:0000723">
    <property type="term" value="P:telomere maintenance"/>
    <property type="evidence" value="ECO:0007669"/>
    <property type="project" value="InterPro"/>
</dbReference>
<dbReference type="InterPro" id="IPR005160">
    <property type="entry name" value="Ku_C"/>
</dbReference>
<evidence type="ECO:0000256" key="3">
    <source>
        <dbReference type="ARBA" id="ARBA00022741"/>
    </source>
</evidence>
<keyword evidence="9" id="KW-0238">DNA-binding</keyword>
<feature type="domain" description="PPC" evidence="15">
    <location>
        <begin position="93"/>
        <end position="230"/>
    </location>
</feature>
<dbReference type="InterPro" id="IPR005175">
    <property type="entry name" value="PPC_dom"/>
</dbReference>
<dbReference type="Gene3D" id="3.40.50.410">
    <property type="entry name" value="von Willebrand factor, type A domain"/>
    <property type="match status" value="1"/>
</dbReference>
<evidence type="ECO:0000256" key="7">
    <source>
        <dbReference type="ARBA" id="ARBA00022840"/>
    </source>
</evidence>
<evidence type="ECO:0000256" key="11">
    <source>
        <dbReference type="ARBA" id="ARBA00023172"/>
    </source>
</evidence>
<feature type="region of interest" description="Disordered" evidence="14">
    <location>
        <begin position="1"/>
        <end position="48"/>
    </location>
</feature>
<keyword evidence="6" id="KW-0347">Helicase</keyword>
<dbReference type="Pfam" id="PF03479">
    <property type="entry name" value="PCC"/>
    <property type="match status" value="1"/>
</dbReference>
<dbReference type="FunFam" id="2.40.290.10:FF:000006">
    <property type="entry name" value="ATP-dependent DNA helicase 2 subunit KU80"/>
    <property type="match status" value="1"/>
</dbReference>
<sequence>MDSEFMIGNVNSSLLERKKRGRPRKYRPDGESSFSSMKQMASSSSSSSAGKCFMEMEKKMAARCGGGGVGNERKHKSEIGSENLGDWIDCSTGSSFLPHVITINSGEDVYAKIMEFARQGPRTVCIVSGRGSVMNVTLRHPNSSGGIVTYEGLFEIVSLSGSFTPGSKFFSRTGTLTVTASGADRRIVGGLIAGRTTAATPIKVFVTSFMLSCPKLRSKKECMVFVLDVGPKLHPVLSDVEKACSLLAQLKLIYNKYDEVGVVLFGTEDTKNDLALTVGGYQNVMVLQDMNVVDGELVELLQKLPRGTVHGDFVVGLDMLIQKYGPTFKGKKHLYLITDALSPIKVPYEGTKEEQVITIAEQMVVHGIRMDCFTLRLQQDFSSNNEVMEENDFLLSLFSTKFAMKHVFVKNAASLFSHLGKRRISPVTIYRGDFELSPVWVYKKTSEERFPTLKSYSDKAPESDKSATREIKIGYEYRCSKNPSTVVPPEQRIKSFQYGPQVVPISSAELDAMKFKPEKGVKLLGFTDASNIMRHHYMRDVNLFLADPGSVPAIKAISALARAMKEMNKVAIVRCVWRQGQASVVIGVLTPNLSGSDNIPDTFYFNVLPFAEDLREFHFPSFSSMPPSMQPNEKQQDAADKLVQMLDLAPEGEEEALQPVFTLNPVLQRFYATLDAKSRNPDAAIPPVEDTLRKTIEPDPELLSRSTAAIEEFRNAFEIKRNLELKKSSRSSSDEELETLSTDGIEYSSTKKEESIGDDDPVKDFEAMIRPPGDDPKRVKRAMRLMRNKIFDLVESSFEGDTFEKALQCAVSLRKCCISREQEAEEFDAFLKRLKEFCSENYLKSFVDYMEEHDFCTKIGASSD</sequence>
<reference evidence="16 17" key="1">
    <citation type="journal article" date="2013" name="BMC Genomics">
        <title>The miniature genome of a carnivorous plant Genlisea aurea contains a low number of genes and short non-coding sequences.</title>
        <authorList>
            <person name="Leushkin E.V."/>
            <person name="Sutormin R.A."/>
            <person name="Nabieva E.R."/>
            <person name="Penin A.A."/>
            <person name="Kondrashov A.S."/>
            <person name="Logacheva M.D."/>
        </authorList>
    </citation>
    <scope>NUCLEOTIDE SEQUENCE [LARGE SCALE GENOMIC DNA]</scope>
</reference>
<evidence type="ECO:0000256" key="5">
    <source>
        <dbReference type="ARBA" id="ARBA00022801"/>
    </source>
</evidence>
<dbReference type="SMART" id="SM00559">
    <property type="entry name" value="Ku78"/>
    <property type="match status" value="1"/>
</dbReference>
<dbReference type="InterPro" id="IPR014893">
    <property type="entry name" value="Ku_PK_bind"/>
</dbReference>
<evidence type="ECO:0000259" key="15">
    <source>
        <dbReference type="PROSITE" id="PS51742"/>
    </source>
</evidence>
<keyword evidence="4" id="KW-0227">DNA damage</keyword>
<evidence type="ECO:0000256" key="12">
    <source>
        <dbReference type="ARBA" id="ARBA00023204"/>
    </source>
</evidence>
<keyword evidence="7" id="KW-0067">ATP-binding</keyword>
<feature type="compositionally biased region" description="Low complexity" evidence="14">
    <location>
        <begin position="32"/>
        <end position="48"/>
    </location>
</feature>
<dbReference type="Pfam" id="PF03731">
    <property type="entry name" value="Ku_N"/>
    <property type="match status" value="1"/>
</dbReference>
<dbReference type="FunFam" id="1.10.1600.10:FF:000002">
    <property type="entry name" value="X-ray repair cross-complementing protein 5"/>
    <property type="match status" value="1"/>
</dbReference>
<keyword evidence="5" id="KW-0378">Hydrolase</keyword>
<evidence type="ECO:0000256" key="4">
    <source>
        <dbReference type="ARBA" id="ARBA00022763"/>
    </source>
</evidence>
<evidence type="ECO:0000256" key="8">
    <source>
        <dbReference type="ARBA" id="ARBA00023015"/>
    </source>
</evidence>
<dbReference type="SUPFAM" id="SSF101420">
    <property type="entry name" value="C-terminal domain of Ku80"/>
    <property type="match status" value="1"/>
</dbReference>
<dbReference type="GO" id="GO:0016787">
    <property type="term" value="F:hydrolase activity"/>
    <property type="evidence" value="ECO:0007669"/>
    <property type="project" value="UniProtKB-KW"/>
</dbReference>
<keyword evidence="11" id="KW-0233">DNA recombination</keyword>
<keyword evidence="8" id="KW-0805">Transcription regulation</keyword>
<evidence type="ECO:0000256" key="9">
    <source>
        <dbReference type="ARBA" id="ARBA00023125"/>
    </source>
</evidence>
<evidence type="ECO:0000313" key="16">
    <source>
        <dbReference type="EMBL" id="EPS71667.1"/>
    </source>
</evidence>
<evidence type="ECO:0000256" key="14">
    <source>
        <dbReference type="SAM" id="MobiDB-lite"/>
    </source>
</evidence>
<dbReference type="Gene3D" id="1.10.1600.10">
    <property type="match status" value="1"/>
</dbReference>
<dbReference type="InterPro" id="IPR036494">
    <property type="entry name" value="Ku_C_sf"/>
</dbReference>
<feature type="region of interest" description="Disordered" evidence="14">
    <location>
        <begin position="749"/>
        <end position="773"/>
    </location>
</feature>
<keyword evidence="10" id="KW-0804">Transcription</keyword>
<dbReference type="GO" id="GO:0003678">
    <property type="term" value="F:DNA helicase activity"/>
    <property type="evidence" value="ECO:0007669"/>
    <property type="project" value="InterPro"/>
</dbReference>
<evidence type="ECO:0000256" key="10">
    <source>
        <dbReference type="ARBA" id="ARBA00023163"/>
    </source>
</evidence>
<dbReference type="GO" id="GO:0003690">
    <property type="term" value="F:double-stranded DNA binding"/>
    <property type="evidence" value="ECO:0007669"/>
    <property type="project" value="TreeGrafter"/>
</dbReference>